<reference evidence="3" key="1">
    <citation type="submission" date="2021-09" db="EMBL/GenBank/DDBJ databases">
        <title>Fulvivirga sp. isolated from coastal sediment.</title>
        <authorList>
            <person name="Yu H."/>
        </authorList>
    </citation>
    <scope>NUCLEOTIDE SEQUENCE</scope>
    <source>
        <strain evidence="3">1062</strain>
    </source>
</reference>
<dbReference type="FunFam" id="3.40.50.720:FF:000208">
    <property type="entry name" value="Prephenate dehydrogenase"/>
    <property type="match status" value="1"/>
</dbReference>
<dbReference type="NCBIfam" id="NF006307">
    <property type="entry name" value="PRK08507.1"/>
    <property type="match status" value="1"/>
</dbReference>
<dbReference type="GO" id="GO:0070403">
    <property type="term" value="F:NAD+ binding"/>
    <property type="evidence" value="ECO:0007669"/>
    <property type="project" value="InterPro"/>
</dbReference>
<dbReference type="AlphaFoldDB" id="A0A9X1HX98"/>
<organism evidence="3 4">
    <name type="scientific">Fulvivirga sedimenti</name>
    <dbReference type="NCBI Taxonomy" id="2879465"/>
    <lineage>
        <taxon>Bacteria</taxon>
        <taxon>Pseudomonadati</taxon>
        <taxon>Bacteroidota</taxon>
        <taxon>Cytophagia</taxon>
        <taxon>Cytophagales</taxon>
        <taxon>Fulvivirgaceae</taxon>
        <taxon>Fulvivirga</taxon>
    </lineage>
</organism>
<proteinExistence type="predicted"/>
<keyword evidence="4" id="KW-1185">Reference proteome</keyword>
<dbReference type="SUPFAM" id="SSF48179">
    <property type="entry name" value="6-phosphogluconate dehydrogenase C-terminal domain-like"/>
    <property type="match status" value="1"/>
</dbReference>
<dbReference type="Pfam" id="PF20463">
    <property type="entry name" value="PDH_C"/>
    <property type="match status" value="1"/>
</dbReference>
<dbReference type="InterPro" id="IPR050812">
    <property type="entry name" value="Preph/Arog_dehydrog"/>
</dbReference>
<protein>
    <submittedName>
        <fullName evidence="3">Prephenate dehydrogenase</fullName>
        <ecNumber evidence="3">1.3.1.12</ecNumber>
    </submittedName>
</protein>
<feature type="domain" description="Prephenate/arogenate dehydrogenase" evidence="2">
    <location>
        <begin position="1"/>
        <end position="281"/>
    </location>
</feature>
<dbReference type="RefSeq" id="WP_225699906.1">
    <property type="nucleotide sequence ID" value="NZ_JAIXNE010000008.1"/>
</dbReference>
<dbReference type="InterPro" id="IPR046825">
    <property type="entry name" value="PDH_C"/>
</dbReference>
<dbReference type="Gene3D" id="1.10.3660.10">
    <property type="entry name" value="6-phosphogluconate dehydrogenase C-terminal like domain"/>
    <property type="match status" value="1"/>
</dbReference>
<dbReference type="InterPro" id="IPR003099">
    <property type="entry name" value="Prephen_DH"/>
</dbReference>
<dbReference type="InterPro" id="IPR008927">
    <property type="entry name" value="6-PGluconate_DH-like_C_sf"/>
</dbReference>
<dbReference type="GO" id="GO:0008977">
    <property type="term" value="F:prephenate dehydrogenase (NAD+) activity"/>
    <property type="evidence" value="ECO:0007669"/>
    <property type="project" value="UniProtKB-EC"/>
</dbReference>
<dbReference type="EC" id="1.3.1.12" evidence="3"/>
<dbReference type="PANTHER" id="PTHR21363:SF0">
    <property type="entry name" value="PREPHENATE DEHYDROGENASE [NADP(+)]"/>
    <property type="match status" value="1"/>
</dbReference>
<dbReference type="EMBL" id="JAIXNE010000008">
    <property type="protein sequence ID" value="MCA6079045.1"/>
    <property type="molecule type" value="Genomic_DNA"/>
</dbReference>
<gene>
    <name evidence="3" type="ORF">LDX50_29500</name>
</gene>
<accession>A0A9X1HX98</accession>
<dbReference type="GO" id="GO:0004665">
    <property type="term" value="F:prephenate dehydrogenase (NADP+) activity"/>
    <property type="evidence" value="ECO:0007669"/>
    <property type="project" value="InterPro"/>
</dbReference>
<dbReference type="InterPro" id="IPR036291">
    <property type="entry name" value="NAD(P)-bd_dom_sf"/>
</dbReference>
<dbReference type="Pfam" id="PF02153">
    <property type="entry name" value="PDH_N"/>
    <property type="match status" value="1"/>
</dbReference>
<dbReference type="PANTHER" id="PTHR21363">
    <property type="entry name" value="PREPHENATE DEHYDROGENASE"/>
    <property type="match status" value="1"/>
</dbReference>
<sequence length="281" mass="31189">MKIGVIGCGLIGGSMVMDLKAKGWTDRVYGVDANERHADSARAYGFIDEVTDLDHIAELTDVILLAIPVQAIQTVLPVLLDQLNDEQVVIDMGSTKAAICEHIKTHPRRKQYVAAHPIAGTENTGPSAAHEGLFKDKVNIICDRERTGAHAMDVAASMFRALGMKTVFMDAAEHDRHIAYVSHLSHISSFMLGHTVLEIEKDEKSIFNMAGSGFQSTVRLAMSSPDMWTPIFMQNAQNVTNALDEYIDHLVQFRKLLNEGDREGLQELLLRANQIRRILKK</sequence>
<dbReference type="Proteomes" id="UP001139409">
    <property type="component" value="Unassembled WGS sequence"/>
</dbReference>
<name>A0A9X1HX98_9BACT</name>
<dbReference type="GO" id="GO:0006571">
    <property type="term" value="P:tyrosine biosynthetic process"/>
    <property type="evidence" value="ECO:0007669"/>
    <property type="project" value="InterPro"/>
</dbReference>
<evidence type="ECO:0000313" key="4">
    <source>
        <dbReference type="Proteomes" id="UP001139409"/>
    </source>
</evidence>
<dbReference type="SUPFAM" id="SSF51735">
    <property type="entry name" value="NAD(P)-binding Rossmann-fold domains"/>
    <property type="match status" value="1"/>
</dbReference>
<dbReference type="InterPro" id="IPR046826">
    <property type="entry name" value="PDH_N"/>
</dbReference>
<keyword evidence="1 3" id="KW-0560">Oxidoreductase</keyword>
<dbReference type="PROSITE" id="PS51176">
    <property type="entry name" value="PDH_ADH"/>
    <property type="match status" value="1"/>
</dbReference>
<evidence type="ECO:0000259" key="2">
    <source>
        <dbReference type="PROSITE" id="PS51176"/>
    </source>
</evidence>
<evidence type="ECO:0000256" key="1">
    <source>
        <dbReference type="ARBA" id="ARBA00023002"/>
    </source>
</evidence>
<comment type="caution">
    <text evidence="3">The sequence shown here is derived from an EMBL/GenBank/DDBJ whole genome shotgun (WGS) entry which is preliminary data.</text>
</comment>
<dbReference type="Gene3D" id="3.40.50.720">
    <property type="entry name" value="NAD(P)-binding Rossmann-like Domain"/>
    <property type="match status" value="1"/>
</dbReference>
<evidence type="ECO:0000313" key="3">
    <source>
        <dbReference type="EMBL" id="MCA6079045.1"/>
    </source>
</evidence>